<dbReference type="GO" id="GO:0016746">
    <property type="term" value="F:acyltransferase activity"/>
    <property type="evidence" value="ECO:0007669"/>
    <property type="project" value="UniProtKB-KW"/>
</dbReference>
<evidence type="ECO:0000313" key="8">
    <source>
        <dbReference type="Proteomes" id="UP001174210"/>
    </source>
</evidence>
<evidence type="ECO:0000256" key="3">
    <source>
        <dbReference type="ARBA" id="ARBA00022679"/>
    </source>
</evidence>
<evidence type="ECO:0000256" key="4">
    <source>
        <dbReference type="ARBA" id="ARBA00023315"/>
    </source>
</evidence>
<dbReference type="PANTHER" id="PTHR36449:SF1">
    <property type="entry name" value="ACETYLTRANSFERASE"/>
    <property type="match status" value="1"/>
</dbReference>
<gene>
    <name evidence="7" type="ORF">P5G59_07835</name>
</gene>
<proteinExistence type="predicted"/>
<evidence type="ECO:0000256" key="2">
    <source>
        <dbReference type="ARBA" id="ARBA00022649"/>
    </source>
</evidence>
<accession>A0ABT8IXF5</accession>
<keyword evidence="8" id="KW-1185">Reference proteome</keyword>
<dbReference type="Proteomes" id="UP001174210">
    <property type="component" value="Unassembled WGS sequence"/>
</dbReference>
<keyword evidence="1" id="KW-0678">Repressor</keyword>
<keyword evidence="4 7" id="KW-0012">Acyltransferase</keyword>
<dbReference type="RefSeq" id="WP_301217645.1">
    <property type="nucleotide sequence ID" value="NZ_JAROCB010000002.1"/>
</dbReference>
<dbReference type="PANTHER" id="PTHR36449">
    <property type="entry name" value="ACETYLTRANSFERASE-RELATED"/>
    <property type="match status" value="1"/>
</dbReference>
<dbReference type="InterPro" id="IPR000182">
    <property type="entry name" value="GNAT_dom"/>
</dbReference>
<keyword evidence="3 7" id="KW-0808">Transferase</keyword>
<dbReference type="EMBL" id="JAROCB010000002">
    <property type="protein sequence ID" value="MDN4597047.1"/>
    <property type="molecule type" value="Genomic_DNA"/>
</dbReference>
<dbReference type="PROSITE" id="PS51186">
    <property type="entry name" value="GNAT"/>
    <property type="match status" value="1"/>
</dbReference>
<evidence type="ECO:0000313" key="7">
    <source>
        <dbReference type="EMBL" id="MDN4597047.1"/>
    </source>
</evidence>
<evidence type="ECO:0000259" key="6">
    <source>
        <dbReference type="PROSITE" id="PS51186"/>
    </source>
</evidence>
<dbReference type="Pfam" id="PF13508">
    <property type="entry name" value="Acetyltransf_7"/>
    <property type="match status" value="1"/>
</dbReference>
<dbReference type="EC" id="2.3.1.-" evidence="7"/>
<protein>
    <submittedName>
        <fullName evidence="7">GNAT family N-acetyltransferase</fullName>
        <ecNumber evidence="7">2.3.1.-</ecNumber>
    </submittedName>
</protein>
<comment type="caution">
    <text evidence="7">The sequence shown here is derived from an EMBL/GenBank/DDBJ whole genome shotgun (WGS) entry which is preliminary data.</text>
</comment>
<evidence type="ECO:0000256" key="1">
    <source>
        <dbReference type="ARBA" id="ARBA00022491"/>
    </source>
</evidence>
<dbReference type="Gene3D" id="3.40.630.30">
    <property type="match status" value="1"/>
</dbReference>
<dbReference type="SUPFAM" id="SSF55729">
    <property type="entry name" value="Acyl-CoA N-acyltransferases (Nat)"/>
    <property type="match status" value="1"/>
</dbReference>
<feature type="domain" description="N-acetyltransferase" evidence="6">
    <location>
        <begin position="8"/>
        <end position="152"/>
    </location>
</feature>
<comment type="catalytic activity">
    <reaction evidence="5">
        <text>glycyl-tRNA(Gly) + acetyl-CoA = N-acetylglycyl-tRNA(Gly) + CoA + H(+)</text>
        <dbReference type="Rhea" id="RHEA:81867"/>
        <dbReference type="Rhea" id="RHEA-COMP:9683"/>
        <dbReference type="Rhea" id="RHEA-COMP:19766"/>
        <dbReference type="ChEBI" id="CHEBI:15378"/>
        <dbReference type="ChEBI" id="CHEBI:57287"/>
        <dbReference type="ChEBI" id="CHEBI:57288"/>
        <dbReference type="ChEBI" id="CHEBI:78522"/>
        <dbReference type="ChEBI" id="CHEBI:232036"/>
    </reaction>
</comment>
<reference evidence="7" key="1">
    <citation type="submission" date="2023-03" db="EMBL/GenBank/DDBJ databases">
        <title>MT1 and MT2 Draft Genomes of Novel Species.</title>
        <authorList>
            <person name="Venkateswaran K."/>
        </authorList>
    </citation>
    <scope>NUCLEOTIDE SEQUENCE</scope>
    <source>
        <strain evidence="7">F6_8S_P_1A</strain>
    </source>
</reference>
<organism evidence="7 8">
    <name type="scientific">Leifsonia virtsii</name>
    <dbReference type="NCBI Taxonomy" id="3035915"/>
    <lineage>
        <taxon>Bacteria</taxon>
        <taxon>Bacillati</taxon>
        <taxon>Actinomycetota</taxon>
        <taxon>Actinomycetes</taxon>
        <taxon>Micrococcales</taxon>
        <taxon>Microbacteriaceae</taxon>
        <taxon>Leifsonia</taxon>
    </lineage>
</organism>
<dbReference type="InterPro" id="IPR016181">
    <property type="entry name" value="Acyl_CoA_acyltransferase"/>
</dbReference>
<keyword evidence="2" id="KW-1277">Toxin-antitoxin system</keyword>
<sequence length="161" mass="17460">MKAGDIVSEFDCGSDDLDRWLRAWARHNDANGASRTYVSVDPESDRVAGFYCLAAGALTRSEAPGRLSRNMPDPIPVVLLGRLAVDHRYAGRGLGASLLQHAVLQSARVGQAIGMRAIVVHAKDDGAARFYERFGFVRFPGNERVLYLRVADVEATAASLS</sequence>
<evidence type="ECO:0000256" key="5">
    <source>
        <dbReference type="ARBA" id="ARBA00049880"/>
    </source>
</evidence>
<name>A0ABT8IXF5_9MICO</name>